<dbReference type="RefSeq" id="NP_498459.1">
    <property type="nucleotide sequence ID" value="NM_066058.2"/>
</dbReference>
<keyword evidence="2" id="KW-0675">Receptor</keyword>
<dbReference type="GeneID" id="191859"/>
<accession>O76724</accession>
<dbReference type="KEGG" id="cel:CELE_Y40D12A.3"/>
<feature type="transmembrane region" description="Helical" evidence="1">
    <location>
        <begin position="212"/>
        <end position="232"/>
    </location>
</feature>
<evidence type="ECO:0000313" key="3">
    <source>
        <dbReference type="Proteomes" id="UP000001940"/>
    </source>
</evidence>
<dbReference type="PIR" id="T33462">
    <property type="entry name" value="T33462"/>
</dbReference>
<organism evidence="2 3">
    <name type="scientific">Caenorhabditis elegans</name>
    <dbReference type="NCBI Taxonomy" id="6239"/>
    <lineage>
        <taxon>Eukaryota</taxon>
        <taxon>Metazoa</taxon>
        <taxon>Ecdysozoa</taxon>
        <taxon>Nematoda</taxon>
        <taxon>Chromadorea</taxon>
        <taxon>Rhabditida</taxon>
        <taxon>Rhabditina</taxon>
        <taxon>Rhabditomorpha</taxon>
        <taxon>Rhabditoidea</taxon>
        <taxon>Rhabditidae</taxon>
        <taxon>Peloderinae</taxon>
        <taxon>Caenorhabditis</taxon>
    </lineage>
</organism>
<dbReference type="Pfam" id="PF10318">
    <property type="entry name" value="7TM_GPCR_Srh"/>
    <property type="match status" value="1"/>
</dbReference>
<name>O76724_CAEEL</name>
<dbReference type="OMA" id="FISTGCH"/>
<dbReference type="OrthoDB" id="5858254at2759"/>
<dbReference type="UCSC" id="Y40D12A.3">
    <property type="organism name" value="c. elegans"/>
</dbReference>
<dbReference type="eggNOG" id="ENOG502RVRY">
    <property type="taxonomic scope" value="Eukaryota"/>
</dbReference>
<gene>
    <name evidence="2 4" type="primary">srh-40</name>
    <name evidence="2" type="ORF">CELE_Y40D12A.3</name>
    <name evidence="4" type="ORF">Y40D12A.3</name>
</gene>
<dbReference type="EMBL" id="BX284603">
    <property type="protein sequence ID" value="CCD64386.1"/>
    <property type="molecule type" value="Genomic_DNA"/>
</dbReference>
<feature type="transmembrane region" description="Helical" evidence="1">
    <location>
        <begin position="149"/>
        <end position="170"/>
    </location>
</feature>
<dbReference type="HOGENOM" id="CLU_042960_0_2_1"/>
<dbReference type="CTD" id="191859"/>
<evidence type="ECO:0000313" key="4">
    <source>
        <dbReference type="WormBase" id="Y40D12A.3"/>
    </source>
</evidence>
<dbReference type="STRING" id="6239.Y40D12A.3.1"/>
<keyword evidence="1" id="KW-0472">Membrane</keyword>
<keyword evidence="3" id="KW-1185">Reference proteome</keyword>
<evidence type="ECO:0000256" key="1">
    <source>
        <dbReference type="SAM" id="Phobius"/>
    </source>
</evidence>
<dbReference type="PhylomeDB" id="O76724"/>
<dbReference type="FunCoup" id="O76724">
    <property type="interactions" value="46"/>
</dbReference>
<dbReference type="InterPro" id="IPR019422">
    <property type="entry name" value="7TM_GPCR_serpentine_rcpt_Srh"/>
</dbReference>
<reference evidence="2 3" key="1">
    <citation type="journal article" date="1998" name="Science">
        <title>Genome sequence of the nematode C. elegans: a platform for investigating biology.</title>
        <authorList>
            <consortium name="The C. elegans sequencing consortium"/>
            <person name="Sulson J.E."/>
            <person name="Waterston R."/>
        </authorList>
    </citation>
    <scope>NUCLEOTIDE SEQUENCE [LARGE SCALE GENOMIC DNA]</scope>
    <source>
        <strain evidence="2 3">Bristol N2</strain>
    </source>
</reference>
<dbReference type="InterPro" id="IPR053220">
    <property type="entry name" value="Nematode_rcpt-like_serp_H"/>
</dbReference>
<dbReference type="PANTHER" id="PTHR22941:SF8">
    <property type="entry name" value="SERPENTINE RECEPTOR, CLASS H-RELATED"/>
    <property type="match status" value="1"/>
</dbReference>
<proteinExistence type="predicted"/>
<dbReference type="WormBase" id="Y40D12A.3">
    <property type="protein sequence ID" value="CE26695"/>
    <property type="gene ID" value="WBGene00005263"/>
    <property type="gene designation" value="srh-40"/>
</dbReference>
<feature type="transmembrane region" description="Helical" evidence="1">
    <location>
        <begin position="21"/>
        <end position="45"/>
    </location>
</feature>
<dbReference type="AGR" id="WB:WBGene00005263"/>
<dbReference type="PaxDb" id="6239-Y40D12A.3"/>
<feature type="transmembrane region" description="Helical" evidence="1">
    <location>
        <begin position="103"/>
        <end position="128"/>
    </location>
</feature>
<evidence type="ECO:0000313" key="2">
    <source>
        <dbReference type="EMBL" id="CCD64386.1"/>
    </source>
</evidence>
<dbReference type="PANTHER" id="PTHR22941">
    <property type="entry name" value="SERPENTINE RECEPTOR"/>
    <property type="match status" value="1"/>
</dbReference>
<keyword evidence="1" id="KW-1133">Transmembrane helix</keyword>
<dbReference type="InParanoid" id="O76724"/>
<keyword evidence="1" id="KW-0812">Transmembrane</keyword>
<protein>
    <submittedName>
        <fullName evidence="2">Serpentine Receptor, class T</fullName>
    </submittedName>
</protein>
<feature type="transmembrane region" description="Helical" evidence="1">
    <location>
        <begin position="253"/>
        <end position="271"/>
    </location>
</feature>
<dbReference type="Proteomes" id="UP000001940">
    <property type="component" value="Chromosome III"/>
</dbReference>
<feature type="transmembrane region" description="Helical" evidence="1">
    <location>
        <begin position="66"/>
        <end position="91"/>
    </location>
</feature>
<feature type="transmembrane region" description="Helical" evidence="1">
    <location>
        <begin position="291"/>
        <end position="311"/>
    </location>
</feature>
<dbReference type="AlphaFoldDB" id="O76724"/>
<sequence>MSPAPLPTCPPNSSYLASPEFISTGCHIVSVFMIITSSYSAFLIVRKSTPTMKSTVPYMIRAHLCTMFCDFTWGILVIPMMFWSVVCGYTLGISKYFINSKNILMYFGVWLMLAVLAMIAAILHLFEFRHQAVVSNNSKFVMRRPWTRRIFYFSSYTLFTNFGILEVLTLPSDQDAAKLQVLQKYPCLPSYFLDDRAFLIQIDGRTMFNPHMYITCFIVACFIIFYMSNSFWHLLPKNNPTMSTSTRKLITSFYISMCIQFLIPLNVGYIPNIYWNFSVTIDYYSQEINNISVVLLTSHCTLSSIVTIFIYTPYRKFTLDLIFNKILQINWVKSSVSTVVVSVARSNTNVIS</sequence>